<dbReference type="InterPro" id="IPR050553">
    <property type="entry name" value="Thioredoxin_ResA/DsbE_sf"/>
</dbReference>
<dbReference type="GO" id="GO:0017004">
    <property type="term" value="P:cytochrome complex assembly"/>
    <property type="evidence" value="ECO:0007669"/>
    <property type="project" value="UniProtKB-KW"/>
</dbReference>
<feature type="chain" id="PRO_5021462908" evidence="5">
    <location>
        <begin position="22"/>
        <end position="447"/>
    </location>
</feature>
<gene>
    <name evidence="7" type="ORF">EXN75_15095</name>
</gene>
<comment type="caution">
    <text evidence="7">The sequence shown here is derived from an EMBL/GenBank/DDBJ whole genome shotgun (WGS) entry which is preliminary data.</text>
</comment>
<dbReference type="GO" id="GO:0030313">
    <property type="term" value="C:cell envelope"/>
    <property type="evidence" value="ECO:0007669"/>
    <property type="project" value="UniProtKB-SubCell"/>
</dbReference>
<evidence type="ECO:0000259" key="6">
    <source>
        <dbReference type="PROSITE" id="PS51352"/>
    </source>
</evidence>
<sequence length="447" mass="49602">MKSKILCMSLLLQAIVCTAFAQSLQVTGTLKGNVTADLRLYIMPAERIWDKPDSISVVNGSIQTETSLSSIQVYKVVGVTQQRQIILPLNLKETAGRASLNLTFAADGNLTVDKANAETSALMAFNDLYVGRAKQMWMAGKTMSDTDLRNLIMGYTASADSLVNVYHPSSSIDQYLHLWAATLTFEGIENVKFATGREVAGLGIDPKAENEKLLKCVDCDMASAFESAPRLALSVIPQGSLADKITAIESQVKNKGLKVRVEDLLLNKYISTFNYADNYAEGLQELTSLTERFQLDTKYLGEFKVRKSSIAGTPFPADVVLTDLQGKKVDFAKYRGKYVFIDLWASWCIPCIKEIPHLKQLEKELQNKDVVFLSISIDTNVAAWKKKVAALGLEGELLNNQDNKLCESLNVSGIPFFLIYDKEGKLYKYNAYRPSDMRLKPLLEGLK</sequence>
<dbReference type="InterPro" id="IPR036249">
    <property type="entry name" value="Thioredoxin-like_sf"/>
</dbReference>
<evidence type="ECO:0000256" key="4">
    <source>
        <dbReference type="ARBA" id="ARBA00023284"/>
    </source>
</evidence>
<dbReference type="GO" id="GO:0016491">
    <property type="term" value="F:oxidoreductase activity"/>
    <property type="evidence" value="ECO:0007669"/>
    <property type="project" value="InterPro"/>
</dbReference>
<accession>A0A4Y8V7U0</accession>
<evidence type="ECO:0000313" key="8">
    <source>
        <dbReference type="Proteomes" id="UP000297872"/>
    </source>
</evidence>
<dbReference type="RefSeq" id="WP_134844444.1">
    <property type="nucleotide sequence ID" value="NZ_SGVY01000060.1"/>
</dbReference>
<organism evidence="7 8">
    <name type="scientific">Segatella hominis</name>
    <dbReference type="NCBI Taxonomy" id="2518605"/>
    <lineage>
        <taxon>Bacteria</taxon>
        <taxon>Pseudomonadati</taxon>
        <taxon>Bacteroidota</taxon>
        <taxon>Bacteroidia</taxon>
        <taxon>Bacteroidales</taxon>
        <taxon>Prevotellaceae</taxon>
        <taxon>Segatella</taxon>
    </lineage>
</organism>
<comment type="subcellular location">
    <subcellularLocation>
        <location evidence="1">Cell envelope</location>
    </subcellularLocation>
</comment>
<evidence type="ECO:0000313" key="7">
    <source>
        <dbReference type="EMBL" id="TFH76067.1"/>
    </source>
</evidence>
<dbReference type="AlphaFoldDB" id="A0A4Y8V7U0"/>
<dbReference type="OrthoDB" id="1094665at2"/>
<dbReference type="GeneID" id="302996587"/>
<dbReference type="PANTHER" id="PTHR42852">
    <property type="entry name" value="THIOL:DISULFIDE INTERCHANGE PROTEIN DSBE"/>
    <property type="match status" value="1"/>
</dbReference>
<feature type="domain" description="Thioredoxin" evidence="6">
    <location>
        <begin position="309"/>
        <end position="447"/>
    </location>
</feature>
<dbReference type="Proteomes" id="UP000297872">
    <property type="component" value="Unassembled WGS sequence"/>
</dbReference>
<dbReference type="GO" id="GO:0016209">
    <property type="term" value="F:antioxidant activity"/>
    <property type="evidence" value="ECO:0007669"/>
    <property type="project" value="InterPro"/>
</dbReference>
<evidence type="ECO:0000256" key="1">
    <source>
        <dbReference type="ARBA" id="ARBA00004196"/>
    </source>
</evidence>
<feature type="signal peptide" evidence="5">
    <location>
        <begin position="1"/>
        <end position="21"/>
    </location>
</feature>
<dbReference type="CDD" id="cd02966">
    <property type="entry name" value="TlpA_like_family"/>
    <property type="match status" value="1"/>
</dbReference>
<name>A0A4Y8V7U0_9BACT</name>
<evidence type="ECO:0000256" key="2">
    <source>
        <dbReference type="ARBA" id="ARBA00022748"/>
    </source>
</evidence>
<keyword evidence="3" id="KW-1015">Disulfide bond</keyword>
<dbReference type="Pfam" id="PF00578">
    <property type="entry name" value="AhpC-TSA"/>
    <property type="match status" value="1"/>
</dbReference>
<dbReference type="InterPro" id="IPR013766">
    <property type="entry name" value="Thioredoxin_domain"/>
</dbReference>
<dbReference type="SUPFAM" id="SSF52833">
    <property type="entry name" value="Thioredoxin-like"/>
    <property type="match status" value="1"/>
</dbReference>
<dbReference type="EMBL" id="SGVY01000060">
    <property type="protein sequence ID" value="TFH76067.1"/>
    <property type="molecule type" value="Genomic_DNA"/>
</dbReference>
<evidence type="ECO:0000256" key="5">
    <source>
        <dbReference type="SAM" id="SignalP"/>
    </source>
</evidence>
<keyword evidence="4" id="KW-0676">Redox-active center</keyword>
<dbReference type="Gene3D" id="3.40.30.10">
    <property type="entry name" value="Glutaredoxin"/>
    <property type="match status" value="1"/>
</dbReference>
<dbReference type="PROSITE" id="PS51352">
    <property type="entry name" value="THIOREDOXIN_2"/>
    <property type="match status" value="1"/>
</dbReference>
<dbReference type="InterPro" id="IPR000866">
    <property type="entry name" value="AhpC/TSA"/>
</dbReference>
<reference evidence="7 8" key="1">
    <citation type="submission" date="2019-02" db="EMBL/GenBank/DDBJ databases">
        <title>Draft Genome Sequence of the Prevotella sp. BCRC 81118, Isolated from Human Feces.</title>
        <authorList>
            <person name="Huang C.-H."/>
        </authorList>
    </citation>
    <scope>NUCLEOTIDE SEQUENCE [LARGE SCALE GENOMIC DNA]</scope>
    <source>
        <strain evidence="7 8">BCRC 81118</strain>
    </source>
</reference>
<keyword evidence="8" id="KW-1185">Reference proteome</keyword>
<proteinExistence type="predicted"/>
<protein>
    <submittedName>
        <fullName evidence="7">TlpA family protein disulfide reductase</fullName>
    </submittedName>
</protein>
<dbReference type="PANTHER" id="PTHR42852:SF6">
    <property type="entry name" value="THIOL:DISULFIDE INTERCHANGE PROTEIN DSBE"/>
    <property type="match status" value="1"/>
</dbReference>
<keyword evidence="5" id="KW-0732">Signal</keyword>
<keyword evidence="2" id="KW-0201">Cytochrome c-type biogenesis</keyword>
<evidence type="ECO:0000256" key="3">
    <source>
        <dbReference type="ARBA" id="ARBA00023157"/>
    </source>
</evidence>